<sequence>METEIESAATFGSPIFFARSVQRVSGNVVSIEARAPRTLRDRRRHSHSGGRRQQLLPCYLSSRAFGVLGHDTLEATDQIQQVAVRRPALLHGRSRLDRERAGPPPPLICLLPGAHQAPHGLLHHVPADHNLLLYLPVHERLRNTDADADAQHLHGHLLVQELVREVRPRDYRQPRGDGLDRGVPAAVRHEPAHRGVGQDQHLRRPPPDEQAAPRDARLEVVQEGAHGPVVLVDALDHPDERVPRRFQPEAELHGLPRVRLRDAPEADVHDGAGLLAVEPPEARVDVDVGSPPSRRQRPGALVVQRHRPDRPDLHPPGRRVAGHVLGLHLLEGVHDDAVGLGPRALHVVREVLPPGHLAEEARGLRPRDQDPSLQPRHDDRLVVVGDAPVRAEPLHVVLAQKAEGAHAEEAEARDPEVGRQHRGPRVAEVRHEARRVGARVRAEVGLDRRAQERDGVEVAPRVLRRDVVHVVGAFGQAGPGVVQRELEEADRQARLPGGLDGRAHPRGRGRGPDHGADRAVRGE</sequence>
<dbReference type="Gramene" id="Zm00001eb373310_T001">
    <property type="protein sequence ID" value="Zm00001eb373310_P001"/>
    <property type="gene ID" value="Zm00001eb373310"/>
</dbReference>
<dbReference type="FunCoup" id="A0A804R2L8">
    <property type="interactions" value="257"/>
</dbReference>
<dbReference type="EnsemblPlants" id="Zm00001eb373310_T001">
    <property type="protein sequence ID" value="Zm00001eb373310_P001"/>
    <property type="gene ID" value="Zm00001eb373310"/>
</dbReference>
<dbReference type="InParanoid" id="A0A804R2L8"/>
<feature type="region of interest" description="Disordered" evidence="1">
    <location>
        <begin position="404"/>
        <end position="427"/>
    </location>
</feature>
<accession>A0A804R2L8</accession>
<feature type="region of interest" description="Disordered" evidence="1">
    <location>
        <begin position="189"/>
        <end position="214"/>
    </location>
</feature>
<reference evidence="2" key="2">
    <citation type="submission" date="2019-07" db="EMBL/GenBank/DDBJ databases">
        <authorList>
            <person name="Seetharam A."/>
            <person name="Woodhouse M."/>
            <person name="Cannon E."/>
        </authorList>
    </citation>
    <scope>NUCLEOTIDE SEQUENCE [LARGE SCALE GENOMIC DNA]</scope>
    <source>
        <strain evidence="2">cv. B73</strain>
    </source>
</reference>
<dbReference type="Proteomes" id="UP000007305">
    <property type="component" value="Chromosome 9"/>
</dbReference>
<proteinExistence type="predicted"/>
<evidence type="ECO:0000313" key="2">
    <source>
        <dbReference type="EnsemblPlants" id="Zm00001eb373310_P001"/>
    </source>
</evidence>
<name>A0A804R2L8_MAIZE</name>
<feature type="compositionally biased region" description="Basic and acidic residues" evidence="1">
    <location>
        <begin position="510"/>
        <end position="523"/>
    </location>
</feature>
<reference evidence="2" key="3">
    <citation type="submission" date="2021-05" db="UniProtKB">
        <authorList>
            <consortium name="EnsemblPlants"/>
        </authorList>
    </citation>
    <scope>IDENTIFICATION</scope>
    <source>
        <strain evidence="2">cv. B73</strain>
    </source>
</reference>
<evidence type="ECO:0000313" key="3">
    <source>
        <dbReference type="Proteomes" id="UP000007305"/>
    </source>
</evidence>
<dbReference type="AlphaFoldDB" id="A0A804R2L8"/>
<protein>
    <submittedName>
        <fullName evidence="2">Uncharacterized protein</fullName>
    </submittedName>
</protein>
<feature type="region of interest" description="Disordered" evidence="1">
    <location>
        <begin position="358"/>
        <end position="378"/>
    </location>
</feature>
<gene>
    <name evidence="2" type="primary">LOC103637891</name>
</gene>
<feature type="region of interest" description="Disordered" evidence="1">
    <location>
        <begin position="284"/>
        <end position="317"/>
    </location>
</feature>
<feature type="region of interest" description="Disordered" evidence="1">
    <location>
        <begin position="489"/>
        <end position="523"/>
    </location>
</feature>
<reference evidence="3" key="1">
    <citation type="journal article" date="2009" name="Science">
        <title>The B73 maize genome: complexity, diversity, and dynamics.</title>
        <authorList>
            <person name="Schnable P.S."/>
            <person name="Ware D."/>
            <person name="Fulton R.S."/>
            <person name="Stein J.C."/>
            <person name="Wei F."/>
            <person name="Pasternak S."/>
            <person name="Liang C."/>
            <person name="Zhang J."/>
            <person name="Fulton L."/>
            <person name="Graves T.A."/>
            <person name="Minx P."/>
            <person name="Reily A.D."/>
            <person name="Courtney L."/>
            <person name="Kruchowski S.S."/>
            <person name="Tomlinson C."/>
            <person name="Strong C."/>
            <person name="Delehaunty K."/>
            <person name="Fronick C."/>
            <person name="Courtney B."/>
            <person name="Rock S.M."/>
            <person name="Belter E."/>
            <person name="Du F."/>
            <person name="Kim K."/>
            <person name="Abbott R.M."/>
            <person name="Cotton M."/>
            <person name="Levy A."/>
            <person name="Marchetto P."/>
            <person name="Ochoa K."/>
            <person name="Jackson S.M."/>
            <person name="Gillam B."/>
            <person name="Chen W."/>
            <person name="Yan L."/>
            <person name="Higginbotham J."/>
            <person name="Cardenas M."/>
            <person name="Waligorski J."/>
            <person name="Applebaum E."/>
            <person name="Phelps L."/>
            <person name="Falcone J."/>
            <person name="Kanchi K."/>
            <person name="Thane T."/>
            <person name="Scimone A."/>
            <person name="Thane N."/>
            <person name="Henke J."/>
            <person name="Wang T."/>
            <person name="Ruppert J."/>
            <person name="Shah N."/>
            <person name="Rotter K."/>
            <person name="Hodges J."/>
            <person name="Ingenthron E."/>
            <person name="Cordes M."/>
            <person name="Kohlberg S."/>
            <person name="Sgro J."/>
            <person name="Delgado B."/>
            <person name="Mead K."/>
            <person name="Chinwalla A."/>
            <person name="Leonard S."/>
            <person name="Crouse K."/>
            <person name="Collura K."/>
            <person name="Kudrna D."/>
            <person name="Currie J."/>
            <person name="He R."/>
            <person name="Angelova A."/>
            <person name="Rajasekar S."/>
            <person name="Mueller T."/>
            <person name="Lomeli R."/>
            <person name="Scara G."/>
            <person name="Ko A."/>
            <person name="Delaney K."/>
            <person name="Wissotski M."/>
            <person name="Lopez G."/>
            <person name="Campos D."/>
            <person name="Braidotti M."/>
            <person name="Ashley E."/>
            <person name="Golser W."/>
            <person name="Kim H."/>
            <person name="Lee S."/>
            <person name="Lin J."/>
            <person name="Dujmic Z."/>
            <person name="Kim W."/>
            <person name="Talag J."/>
            <person name="Zuccolo A."/>
            <person name="Fan C."/>
            <person name="Sebastian A."/>
            <person name="Kramer M."/>
            <person name="Spiegel L."/>
            <person name="Nascimento L."/>
            <person name="Zutavern T."/>
            <person name="Miller B."/>
            <person name="Ambroise C."/>
            <person name="Muller S."/>
            <person name="Spooner W."/>
            <person name="Narechania A."/>
            <person name="Ren L."/>
            <person name="Wei S."/>
            <person name="Kumari S."/>
            <person name="Faga B."/>
            <person name="Levy M.J."/>
            <person name="McMahan L."/>
            <person name="Van Buren P."/>
            <person name="Vaughn M.W."/>
            <person name="Ying K."/>
            <person name="Yeh C.-T."/>
            <person name="Emrich S.J."/>
            <person name="Jia Y."/>
            <person name="Kalyanaraman A."/>
            <person name="Hsia A.-P."/>
            <person name="Barbazuk W.B."/>
            <person name="Baucom R.S."/>
            <person name="Brutnell T.P."/>
            <person name="Carpita N.C."/>
            <person name="Chaparro C."/>
            <person name="Chia J.-M."/>
            <person name="Deragon J.-M."/>
            <person name="Estill J.C."/>
            <person name="Fu Y."/>
            <person name="Jeddeloh J.A."/>
            <person name="Han Y."/>
            <person name="Lee H."/>
            <person name="Li P."/>
            <person name="Lisch D.R."/>
            <person name="Liu S."/>
            <person name="Liu Z."/>
            <person name="Nagel D.H."/>
            <person name="McCann M.C."/>
            <person name="SanMiguel P."/>
            <person name="Myers A.M."/>
            <person name="Nettleton D."/>
            <person name="Nguyen J."/>
            <person name="Penning B.W."/>
            <person name="Ponnala L."/>
            <person name="Schneider K.L."/>
            <person name="Schwartz D.C."/>
            <person name="Sharma A."/>
            <person name="Soderlund C."/>
            <person name="Springer N.M."/>
            <person name="Sun Q."/>
            <person name="Wang H."/>
            <person name="Waterman M."/>
            <person name="Westerman R."/>
            <person name="Wolfgruber T.K."/>
            <person name="Yang L."/>
            <person name="Yu Y."/>
            <person name="Zhang L."/>
            <person name="Zhou S."/>
            <person name="Zhu Q."/>
            <person name="Bennetzen J.L."/>
            <person name="Dawe R.K."/>
            <person name="Jiang J."/>
            <person name="Jiang N."/>
            <person name="Presting G.G."/>
            <person name="Wessler S.R."/>
            <person name="Aluru S."/>
            <person name="Martienssen R.A."/>
            <person name="Clifton S.W."/>
            <person name="McCombie W.R."/>
            <person name="Wing R.A."/>
            <person name="Wilson R.K."/>
        </authorList>
    </citation>
    <scope>NUCLEOTIDE SEQUENCE [LARGE SCALE GENOMIC DNA]</scope>
    <source>
        <strain evidence="3">cv. B73</strain>
    </source>
</reference>
<keyword evidence="3" id="KW-1185">Reference proteome</keyword>
<evidence type="ECO:0000256" key="1">
    <source>
        <dbReference type="SAM" id="MobiDB-lite"/>
    </source>
</evidence>
<organism evidence="2 3">
    <name type="scientific">Zea mays</name>
    <name type="common">Maize</name>
    <dbReference type="NCBI Taxonomy" id="4577"/>
    <lineage>
        <taxon>Eukaryota</taxon>
        <taxon>Viridiplantae</taxon>
        <taxon>Streptophyta</taxon>
        <taxon>Embryophyta</taxon>
        <taxon>Tracheophyta</taxon>
        <taxon>Spermatophyta</taxon>
        <taxon>Magnoliopsida</taxon>
        <taxon>Liliopsida</taxon>
        <taxon>Poales</taxon>
        <taxon>Poaceae</taxon>
        <taxon>PACMAD clade</taxon>
        <taxon>Panicoideae</taxon>
        <taxon>Andropogonodae</taxon>
        <taxon>Andropogoneae</taxon>
        <taxon>Tripsacinae</taxon>
        <taxon>Zea</taxon>
    </lineage>
</organism>
<feature type="compositionally biased region" description="Basic and acidic residues" evidence="1">
    <location>
        <begin position="200"/>
        <end position="214"/>
    </location>
</feature>